<feature type="non-terminal residue" evidence="1">
    <location>
        <position position="1"/>
    </location>
</feature>
<accession>X1IXD5</accession>
<sequence length="125" mass="14103">DYYRRHVPTRFVLGSNQRAWEDLWFADDVAPGVTEVEAYTVEAGWRLYIAGGVVSCNVSCIQNIRLVHTPGILGDFRYDMRGVFSINPPVGEILEAGDVLLYYVYNLDKVARNFSVSLVGIEEKV</sequence>
<evidence type="ECO:0000313" key="1">
    <source>
        <dbReference type="EMBL" id="GAH87106.1"/>
    </source>
</evidence>
<dbReference type="AlphaFoldDB" id="X1IXD5"/>
<gene>
    <name evidence="1" type="ORF">S03H2_67237</name>
</gene>
<protein>
    <recommendedName>
        <fullName evidence="2">Glycosidase</fullName>
    </recommendedName>
</protein>
<comment type="caution">
    <text evidence="1">The sequence shown here is derived from an EMBL/GenBank/DDBJ whole genome shotgun (WGS) entry which is preliminary data.</text>
</comment>
<reference evidence="1" key="1">
    <citation type="journal article" date="2014" name="Front. Microbiol.">
        <title>High frequency of phylogenetically diverse reductive dehalogenase-homologous genes in deep subseafloor sedimentary metagenomes.</title>
        <authorList>
            <person name="Kawai M."/>
            <person name="Futagami T."/>
            <person name="Toyoda A."/>
            <person name="Takaki Y."/>
            <person name="Nishi S."/>
            <person name="Hori S."/>
            <person name="Arai W."/>
            <person name="Tsubouchi T."/>
            <person name="Morono Y."/>
            <person name="Uchiyama I."/>
            <person name="Ito T."/>
            <person name="Fujiyama A."/>
            <person name="Inagaki F."/>
            <person name="Takami H."/>
        </authorList>
    </citation>
    <scope>NUCLEOTIDE SEQUENCE</scope>
    <source>
        <strain evidence="1">Expedition CK06-06</strain>
    </source>
</reference>
<evidence type="ECO:0008006" key="2">
    <source>
        <dbReference type="Google" id="ProtNLM"/>
    </source>
</evidence>
<proteinExistence type="predicted"/>
<dbReference type="EMBL" id="BARU01043982">
    <property type="protein sequence ID" value="GAH87106.1"/>
    <property type="molecule type" value="Genomic_DNA"/>
</dbReference>
<organism evidence="1">
    <name type="scientific">marine sediment metagenome</name>
    <dbReference type="NCBI Taxonomy" id="412755"/>
    <lineage>
        <taxon>unclassified sequences</taxon>
        <taxon>metagenomes</taxon>
        <taxon>ecological metagenomes</taxon>
    </lineage>
</organism>
<name>X1IXD5_9ZZZZ</name>